<accession>A0A8S9I4S3</accession>
<feature type="transmembrane region" description="Helical" evidence="1">
    <location>
        <begin position="23"/>
        <end position="49"/>
    </location>
</feature>
<evidence type="ECO:0000256" key="1">
    <source>
        <dbReference type="SAM" id="Phobius"/>
    </source>
</evidence>
<sequence length="55" mass="6014">MAQLSDVDGALLSRNDFISLNRCIVTVGITGYGIHFVLAFLRLGSWLVLYTAQLA</sequence>
<comment type="caution">
    <text evidence="2">The sequence shown here is derived from an EMBL/GenBank/DDBJ whole genome shotgun (WGS) entry which is preliminary data.</text>
</comment>
<keyword evidence="1" id="KW-0472">Membrane</keyword>
<keyword evidence="1" id="KW-0812">Transmembrane</keyword>
<proteinExistence type="predicted"/>
<keyword evidence="1" id="KW-1133">Transmembrane helix</keyword>
<gene>
    <name evidence="2" type="ORF">F2Q70_00017076</name>
</gene>
<reference evidence="2" key="1">
    <citation type="submission" date="2019-12" db="EMBL/GenBank/DDBJ databases">
        <title>Genome sequencing and annotation of Brassica cretica.</title>
        <authorList>
            <person name="Studholme D.J."/>
            <person name="Sarris P.F."/>
        </authorList>
    </citation>
    <scope>NUCLEOTIDE SEQUENCE</scope>
    <source>
        <strain evidence="2">PFS-102/07</strain>
        <tissue evidence="2">Leaf</tissue>
    </source>
</reference>
<organism evidence="2">
    <name type="scientific">Brassica cretica</name>
    <name type="common">Mustard</name>
    <dbReference type="NCBI Taxonomy" id="69181"/>
    <lineage>
        <taxon>Eukaryota</taxon>
        <taxon>Viridiplantae</taxon>
        <taxon>Streptophyta</taxon>
        <taxon>Embryophyta</taxon>
        <taxon>Tracheophyta</taxon>
        <taxon>Spermatophyta</taxon>
        <taxon>Magnoliopsida</taxon>
        <taxon>eudicotyledons</taxon>
        <taxon>Gunneridae</taxon>
        <taxon>Pentapetalae</taxon>
        <taxon>rosids</taxon>
        <taxon>malvids</taxon>
        <taxon>Brassicales</taxon>
        <taxon>Brassicaceae</taxon>
        <taxon>Brassiceae</taxon>
        <taxon>Brassica</taxon>
    </lineage>
</organism>
<protein>
    <submittedName>
        <fullName evidence="2">Uncharacterized protein</fullName>
    </submittedName>
</protein>
<dbReference type="EMBL" id="QGKY02001250">
    <property type="protein sequence ID" value="KAF2564625.1"/>
    <property type="molecule type" value="Genomic_DNA"/>
</dbReference>
<dbReference type="AlphaFoldDB" id="A0A8S9I4S3"/>
<name>A0A8S9I4S3_BRACR</name>
<evidence type="ECO:0000313" key="2">
    <source>
        <dbReference type="EMBL" id="KAF2564625.1"/>
    </source>
</evidence>